<evidence type="ECO:0000313" key="2">
    <source>
        <dbReference type="EMBL" id="CAH1598001.1"/>
    </source>
</evidence>
<keyword evidence="1" id="KW-0472">Membrane</keyword>
<accession>A0AAU9QRU4</accession>
<dbReference type="EMBL" id="CAKMUD010000088">
    <property type="protein sequence ID" value="CAH1598001.1"/>
    <property type="molecule type" value="Genomic_DNA"/>
</dbReference>
<evidence type="ECO:0000256" key="1">
    <source>
        <dbReference type="SAM" id="Phobius"/>
    </source>
</evidence>
<dbReference type="AlphaFoldDB" id="A0AAU9QRU4"/>
<reference evidence="2" key="1">
    <citation type="submission" date="2022-01" db="EMBL/GenBank/DDBJ databases">
        <authorList>
            <person name="Lagorce A."/>
        </authorList>
    </citation>
    <scope>NUCLEOTIDE SEQUENCE</scope>
    <source>
        <strain evidence="2">Th15_F1_A12</strain>
    </source>
</reference>
<proteinExistence type="predicted"/>
<sequence length="118" mass="13014">MPAVAVPTNLSLFALLISSAFTLVTERIISASTSTKSSAVSVRPGFRITSPSWLNSSSAYGIFSSTIIFIAPAFNIHLYEFVYSQDAKLKRLCPFLEKSQQLYLSDFQKQVSEKKKPG</sequence>
<name>A0AAU9QRU4_9VIBR</name>
<evidence type="ECO:0000313" key="3">
    <source>
        <dbReference type="Proteomes" id="UP001295462"/>
    </source>
</evidence>
<feature type="transmembrane region" description="Helical" evidence="1">
    <location>
        <begin position="63"/>
        <end position="82"/>
    </location>
</feature>
<protein>
    <submittedName>
        <fullName evidence="2">Uncharacterized protein</fullName>
    </submittedName>
</protein>
<dbReference type="Proteomes" id="UP001295462">
    <property type="component" value="Unassembled WGS sequence"/>
</dbReference>
<comment type="caution">
    <text evidence="2">The sequence shown here is derived from an EMBL/GenBank/DDBJ whole genome shotgun (WGS) entry which is preliminary data.</text>
</comment>
<keyword evidence="1" id="KW-1133">Transmembrane helix</keyword>
<gene>
    <name evidence="2" type="ORF">THF1A12_340035</name>
</gene>
<organism evidence="2 3">
    <name type="scientific">Vibrio jasicida</name>
    <dbReference type="NCBI Taxonomy" id="766224"/>
    <lineage>
        <taxon>Bacteria</taxon>
        <taxon>Pseudomonadati</taxon>
        <taxon>Pseudomonadota</taxon>
        <taxon>Gammaproteobacteria</taxon>
        <taxon>Vibrionales</taxon>
        <taxon>Vibrionaceae</taxon>
        <taxon>Vibrio</taxon>
    </lineage>
</organism>
<keyword evidence="1" id="KW-0812">Transmembrane</keyword>